<dbReference type="OrthoDB" id="3526278at2"/>
<evidence type="ECO:0000313" key="2">
    <source>
        <dbReference type="Proteomes" id="UP000284824"/>
    </source>
</evidence>
<protein>
    <recommendedName>
        <fullName evidence="3">DUF3558 domain-containing protein</fullName>
    </recommendedName>
</protein>
<evidence type="ECO:0008006" key="3">
    <source>
        <dbReference type="Google" id="ProtNLM"/>
    </source>
</evidence>
<reference evidence="1 2" key="1">
    <citation type="submission" date="2019-01" db="EMBL/GenBank/DDBJ databases">
        <title>Sequencing the genomes of 1000 actinobacteria strains.</title>
        <authorList>
            <person name="Klenk H.-P."/>
        </authorList>
    </citation>
    <scope>NUCLEOTIDE SEQUENCE [LARGE SCALE GENOMIC DNA]</scope>
    <source>
        <strain evidence="1 2">DSM 43925</strain>
    </source>
</reference>
<sequence length="235" mass="24999">MVKRLLGVVLVVGVAGGCGVVPTAQPAPASPTEVALPLRESASAMESAATPSEERAGYEVPDDPCRVLSAATRSRLGMKKADRFDPACKWSNDPGSAPPLRIRDLKIFYEAGPARMNSTDTYAKMTFARKSKNDYRQPSEFASTPSVKRAIKQVGSAKAGEHFDEGYYVYYVTTIAGARQGEGKTVLRKGNVIVTIIARGADIPTRTVRDGNPIGDAVVQAMIDAVAAEVVAAIR</sequence>
<dbReference type="PROSITE" id="PS51257">
    <property type="entry name" value="PROKAR_LIPOPROTEIN"/>
    <property type="match status" value="1"/>
</dbReference>
<accession>A0A438ML24</accession>
<gene>
    <name evidence="1" type="ORF">EDD27_9321</name>
</gene>
<dbReference type="EMBL" id="SAUN01000001">
    <property type="protein sequence ID" value="RVX46437.1"/>
    <property type="molecule type" value="Genomic_DNA"/>
</dbReference>
<proteinExistence type="predicted"/>
<comment type="caution">
    <text evidence="1">The sequence shown here is derived from an EMBL/GenBank/DDBJ whole genome shotgun (WGS) entry which is preliminary data.</text>
</comment>
<name>A0A438ML24_9ACTN</name>
<evidence type="ECO:0000313" key="1">
    <source>
        <dbReference type="EMBL" id="RVX46437.1"/>
    </source>
</evidence>
<organism evidence="1 2">
    <name type="scientific">Nonomuraea polychroma</name>
    <dbReference type="NCBI Taxonomy" id="46176"/>
    <lineage>
        <taxon>Bacteria</taxon>
        <taxon>Bacillati</taxon>
        <taxon>Actinomycetota</taxon>
        <taxon>Actinomycetes</taxon>
        <taxon>Streptosporangiales</taxon>
        <taxon>Streptosporangiaceae</taxon>
        <taxon>Nonomuraea</taxon>
    </lineage>
</organism>
<dbReference type="Proteomes" id="UP000284824">
    <property type="component" value="Unassembled WGS sequence"/>
</dbReference>
<dbReference type="AlphaFoldDB" id="A0A438ML24"/>
<dbReference type="RefSeq" id="WP_127938596.1">
    <property type="nucleotide sequence ID" value="NZ_SAUN01000001.1"/>
</dbReference>
<keyword evidence="2" id="KW-1185">Reference proteome</keyword>